<evidence type="ECO:0000256" key="7">
    <source>
        <dbReference type="ARBA" id="ARBA00023002"/>
    </source>
</evidence>
<dbReference type="UniPathway" id="UPA00070"/>
<dbReference type="EMBL" id="MEYK01000018">
    <property type="protein sequence ID" value="OGD25224.1"/>
    <property type="molecule type" value="Genomic_DNA"/>
</dbReference>
<evidence type="ECO:0000313" key="11">
    <source>
        <dbReference type="EMBL" id="OGD25224.1"/>
    </source>
</evidence>
<keyword evidence="5" id="KW-0288">FMN</keyword>
<dbReference type="InterPro" id="IPR012135">
    <property type="entry name" value="Dihydroorotate_DH_1_2"/>
</dbReference>
<protein>
    <recommendedName>
        <fullName evidence="9">Dihydroorotate dehydrogenase (quinone)</fullName>
        <ecNumber evidence="9">1.3.5.2</ecNumber>
    </recommendedName>
</protein>
<dbReference type="GO" id="GO:0005886">
    <property type="term" value="C:plasma membrane"/>
    <property type="evidence" value="ECO:0007669"/>
    <property type="project" value="TreeGrafter"/>
</dbReference>
<dbReference type="GO" id="GO:0106430">
    <property type="term" value="F:dihydroorotate dehydrogenase (quinone) activity"/>
    <property type="evidence" value="ECO:0007669"/>
    <property type="project" value="UniProtKB-EC"/>
</dbReference>
<organism evidence="11 12">
    <name type="scientific">Candidatus Azambacteria bacterium RIFCSPHIGHO2_01_FULL_40_24</name>
    <dbReference type="NCBI Taxonomy" id="1797301"/>
    <lineage>
        <taxon>Bacteria</taxon>
        <taxon>Candidatus Azamiibacteriota</taxon>
    </lineage>
</organism>
<evidence type="ECO:0000256" key="3">
    <source>
        <dbReference type="ARBA" id="ARBA00004725"/>
    </source>
</evidence>
<dbReference type="NCBIfam" id="NF003652">
    <property type="entry name" value="PRK05286.2-5"/>
    <property type="match status" value="1"/>
</dbReference>
<dbReference type="Proteomes" id="UP000176431">
    <property type="component" value="Unassembled WGS sequence"/>
</dbReference>
<dbReference type="EC" id="1.3.5.2" evidence="9"/>
<dbReference type="GO" id="GO:0044205">
    <property type="term" value="P:'de novo' UMP biosynthetic process"/>
    <property type="evidence" value="ECO:0007669"/>
    <property type="project" value="UniProtKB-UniPathway"/>
</dbReference>
<name>A0A1F5B3S9_9BACT</name>
<dbReference type="PANTHER" id="PTHR48109:SF4">
    <property type="entry name" value="DIHYDROOROTATE DEHYDROGENASE (QUINONE), MITOCHONDRIAL"/>
    <property type="match status" value="1"/>
</dbReference>
<evidence type="ECO:0000256" key="9">
    <source>
        <dbReference type="NCBIfam" id="TIGR01036"/>
    </source>
</evidence>
<keyword evidence="6" id="KW-0665">Pyrimidine biosynthesis</keyword>
<comment type="pathway">
    <text evidence="3">Pyrimidine metabolism; UMP biosynthesis via de novo pathway.</text>
</comment>
<evidence type="ECO:0000313" key="12">
    <source>
        <dbReference type="Proteomes" id="UP000176431"/>
    </source>
</evidence>
<evidence type="ECO:0000256" key="1">
    <source>
        <dbReference type="ARBA" id="ARBA00001917"/>
    </source>
</evidence>
<comment type="cofactor">
    <cofactor evidence="1">
        <name>FMN</name>
        <dbReference type="ChEBI" id="CHEBI:58210"/>
    </cofactor>
</comment>
<dbReference type="InterPro" id="IPR050074">
    <property type="entry name" value="DHO_dehydrogenase"/>
</dbReference>
<keyword evidence="4" id="KW-0285">Flavoprotein</keyword>
<evidence type="ECO:0000259" key="10">
    <source>
        <dbReference type="Pfam" id="PF01180"/>
    </source>
</evidence>
<accession>A0A1F5B3S9</accession>
<comment type="function">
    <text evidence="2">Catalyzes the conversion of dihydroorotate to orotate with quinone as electron acceptor.</text>
</comment>
<dbReference type="GO" id="GO:0006207">
    <property type="term" value="P:'de novo' pyrimidine nucleobase biosynthetic process"/>
    <property type="evidence" value="ECO:0007669"/>
    <property type="project" value="UniProtKB-UniRule"/>
</dbReference>
<dbReference type="PANTHER" id="PTHR48109">
    <property type="entry name" value="DIHYDROOROTATE DEHYDROGENASE (QUINONE), MITOCHONDRIAL-RELATED"/>
    <property type="match status" value="1"/>
</dbReference>
<dbReference type="PIRSF" id="PIRSF000164">
    <property type="entry name" value="DHO_oxidase"/>
    <property type="match status" value="1"/>
</dbReference>
<gene>
    <name evidence="11" type="ORF">A2819_02495</name>
</gene>
<evidence type="ECO:0000256" key="4">
    <source>
        <dbReference type="ARBA" id="ARBA00022630"/>
    </source>
</evidence>
<evidence type="ECO:0000256" key="2">
    <source>
        <dbReference type="ARBA" id="ARBA00003125"/>
    </source>
</evidence>
<reference evidence="11 12" key="1">
    <citation type="journal article" date="2016" name="Nat. Commun.">
        <title>Thousands of microbial genomes shed light on interconnected biogeochemical processes in an aquifer system.</title>
        <authorList>
            <person name="Anantharaman K."/>
            <person name="Brown C.T."/>
            <person name="Hug L.A."/>
            <person name="Sharon I."/>
            <person name="Castelle C.J."/>
            <person name="Probst A.J."/>
            <person name="Thomas B.C."/>
            <person name="Singh A."/>
            <person name="Wilkins M.J."/>
            <person name="Karaoz U."/>
            <person name="Brodie E.L."/>
            <person name="Williams K.H."/>
            <person name="Hubbard S.S."/>
            <person name="Banfield J.F."/>
        </authorList>
    </citation>
    <scope>NUCLEOTIDE SEQUENCE [LARGE SCALE GENOMIC DNA]</scope>
</reference>
<dbReference type="SUPFAM" id="SSF51395">
    <property type="entry name" value="FMN-linked oxidoreductases"/>
    <property type="match status" value="1"/>
</dbReference>
<dbReference type="CDD" id="cd04738">
    <property type="entry name" value="DHOD_2_like"/>
    <property type="match status" value="1"/>
</dbReference>
<dbReference type="NCBIfam" id="TIGR01036">
    <property type="entry name" value="pyrD_sub2"/>
    <property type="match status" value="1"/>
</dbReference>
<sequence length="345" mass="37917">MHDLTVSFGEKLGNSGTARSIVNNFFNYKHPKLKQRLLGIDFSNPMGLAAGFDKNARLTQFLPNFGFGFEEVGSITSLSCIGNPKPRLDRLPKSRGLVVNYGLCNSGADAILSRLVSLKYEFPLGISIAKTNSPETITKEDGIEDYKTCFEKVLKSKVGDYITVNISCPNAYGGEPFSMPENLNDLLAALSLVPRIKPVFVKIPADINQQELSELLVICRKYSMNGVIISNLTKDRKSKVINQEEIKDVIPKGGISGKPTFEKSNELIRFAYKNFGKELVIMGCGGVFCAEDAYRKIRIGASLIQLITGLIFQGPQLVCEINRGLVKFLERDGFANISEAVGIDS</sequence>
<evidence type="ECO:0000256" key="6">
    <source>
        <dbReference type="ARBA" id="ARBA00022975"/>
    </source>
</evidence>
<dbReference type="InterPro" id="IPR013785">
    <property type="entry name" value="Aldolase_TIM"/>
</dbReference>
<evidence type="ECO:0000256" key="8">
    <source>
        <dbReference type="ARBA" id="ARBA00023136"/>
    </source>
</evidence>
<dbReference type="AlphaFoldDB" id="A0A1F5B3S9"/>
<comment type="caution">
    <text evidence="11">The sequence shown here is derived from an EMBL/GenBank/DDBJ whole genome shotgun (WGS) entry which is preliminary data.</text>
</comment>
<keyword evidence="8" id="KW-0472">Membrane</keyword>
<dbReference type="InterPro" id="IPR005720">
    <property type="entry name" value="Dihydroorotate_DH_cat"/>
</dbReference>
<evidence type="ECO:0000256" key="5">
    <source>
        <dbReference type="ARBA" id="ARBA00022643"/>
    </source>
</evidence>
<dbReference type="InterPro" id="IPR005719">
    <property type="entry name" value="Dihydroorotate_DH_2"/>
</dbReference>
<feature type="domain" description="Dihydroorotate dehydrogenase catalytic" evidence="10">
    <location>
        <begin position="33"/>
        <end position="329"/>
    </location>
</feature>
<keyword evidence="7" id="KW-0560">Oxidoreductase</keyword>
<dbReference type="GO" id="GO:0005737">
    <property type="term" value="C:cytoplasm"/>
    <property type="evidence" value="ECO:0007669"/>
    <property type="project" value="InterPro"/>
</dbReference>
<dbReference type="Gene3D" id="3.20.20.70">
    <property type="entry name" value="Aldolase class I"/>
    <property type="match status" value="1"/>
</dbReference>
<dbReference type="Pfam" id="PF01180">
    <property type="entry name" value="DHO_dh"/>
    <property type="match status" value="1"/>
</dbReference>
<proteinExistence type="predicted"/>